<keyword evidence="2" id="KW-1185">Reference proteome</keyword>
<proteinExistence type="predicted"/>
<dbReference type="EMBL" id="JXTB01000195">
    <property type="protein sequence ID" value="PON54446.1"/>
    <property type="molecule type" value="Genomic_DNA"/>
</dbReference>
<protein>
    <recommendedName>
        <fullName evidence="3">RNase H type-1 domain-containing protein</fullName>
    </recommendedName>
</protein>
<evidence type="ECO:0000313" key="2">
    <source>
        <dbReference type="Proteomes" id="UP000237105"/>
    </source>
</evidence>
<organism evidence="1 2">
    <name type="scientific">Parasponia andersonii</name>
    <name type="common">Sponia andersonii</name>
    <dbReference type="NCBI Taxonomy" id="3476"/>
    <lineage>
        <taxon>Eukaryota</taxon>
        <taxon>Viridiplantae</taxon>
        <taxon>Streptophyta</taxon>
        <taxon>Embryophyta</taxon>
        <taxon>Tracheophyta</taxon>
        <taxon>Spermatophyta</taxon>
        <taxon>Magnoliopsida</taxon>
        <taxon>eudicotyledons</taxon>
        <taxon>Gunneridae</taxon>
        <taxon>Pentapetalae</taxon>
        <taxon>rosids</taxon>
        <taxon>fabids</taxon>
        <taxon>Rosales</taxon>
        <taxon>Cannabaceae</taxon>
        <taxon>Parasponia</taxon>
    </lineage>
</organism>
<dbReference type="Proteomes" id="UP000237105">
    <property type="component" value="Unassembled WGS sequence"/>
</dbReference>
<comment type="caution">
    <text evidence="1">The sequence shown here is derived from an EMBL/GenBank/DDBJ whole genome shotgun (WGS) entry which is preliminary data.</text>
</comment>
<dbReference type="AlphaFoldDB" id="A0A2P5C0B0"/>
<gene>
    <name evidence="1" type="ORF">PanWU01x14_195250</name>
</gene>
<sequence length="78" mass="8530">MDSAIPGWIKLNVDATVRTTFMTTAAVARDDTGASLGLFIEKINYANAAFGEALAILSAIKLVEYINRQDLSLNQIRR</sequence>
<accession>A0A2P5C0B0</accession>
<name>A0A2P5C0B0_PARAD</name>
<evidence type="ECO:0000313" key="1">
    <source>
        <dbReference type="EMBL" id="PON54446.1"/>
    </source>
</evidence>
<evidence type="ECO:0008006" key="3">
    <source>
        <dbReference type="Google" id="ProtNLM"/>
    </source>
</evidence>
<reference evidence="2" key="1">
    <citation type="submission" date="2016-06" db="EMBL/GenBank/DDBJ databases">
        <title>Parallel loss of symbiosis genes in relatives of nitrogen-fixing non-legume Parasponia.</title>
        <authorList>
            <person name="Van Velzen R."/>
            <person name="Holmer R."/>
            <person name="Bu F."/>
            <person name="Rutten L."/>
            <person name="Van Zeijl A."/>
            <person name="Liu W."/>
            <person name="Santuari L."/>
            <person name="Cao Q."/>
            <person name="Sharma T."/>
            <person name="Shen D."/>
            <person name="Roswanjaya Y."/>
            <person name="Wardhani T."/>
            <person name="Kalhor M.S."/>
            <person name="Jansen J."/>
            <person name="Van den Hoogen J."/>
            <person name="Gungor B."/>
            <person name="Hartog M."/>
            <person name="Hontelez J."/>
            <person name="Verver J."/>
            <person name="Yang W.-C."/>
            <person name="Schijlen E."/>
            <person name="Repin R."/>
            <person name="Schilthuizen M."/>
            <person name="Schranz E."/>
            <person name="Heidstra R."/>
            <person name="Miyata K."/>
            <person name="Fedorova E."/>
            <person name="Kohlen W."/>
            <person name="Bisseling T."/>
            <person name="Smit S."/>
            <person name="Geurts R."/>
        </authorList>
    </citation>
    <scope>NUCLEOTIDE SEQUENCE [LARGE SCALE GENOMIC DNA]</scope>
    <source>
        <strain evidence="2">cv. WU1-14</strain>
    </source>
</reference>